<sequence>MGYMLNGLRCVLDEAAPSLAGDATVACECCLQGCGVVVAWGGCLLVCRKSASSLEWFWIARGRCLALWDSSSGEGAPTYPVDSGIKVYHSSCLLGIPVILEIPVNHIFSFGSPERLVKNFALTVQMGSVLEGQDMRPLEALAVPNYLDGVFSCPLFLRKVPSWTVECHPPRGRTSQPKEEELSFCHDRPKGFPVMPLFCPSFCLGRPKRVRLSRLDSFISRVCKGEGFEGFDLRPYFVRASFFGSLTLVHLEVELRVTCPCKLYRGYLIVRHLPCRSKRKRVRDKFSEKRELAHRSSPVANVPL</sequence>
<evidence type="ECO:0000313" key="2">
    <source>
        <dbReference type="Proteomes" id="UP000233551"/>
    </source>
</evidence>
<organism evidence="1 2">
    <name type="scientific">Punica granatum</name>
    <name type="common">Pomegranate</name>
    <dbReference type="NCBI Taxonomy" id="22663"/>
    <lineage>
        <taxon>Eukaryota</taxon>
        <taxon>Viridiplantae</taxon>
        <taxon>Streptophyta</taxon>
        <taxon>Embryophyta</taxon>
        <taxon>Tracheophyta</taxon>
        <taxon>Spermatophyta</taxon>
        <taxon>Magnoliopsida</taxon>
        <taxon>eudicotyledons</taxon>
        <taxon>Gunneridae</taxon>
        <taxon>Pentapetalae</taxon>
        <taxon>rosids</taxon>
        <taxon>malvids</taxon>
        <taxon>Myrtales</taxon>
        <taxon>Lythraceae</taxon>
        <taxon>Punica</taxon>
    </lineage>
</organism>
<evidence type="ECO:0000313" key="1">
    <source>
        <dbReference type="EMBL" id="PKI60795.1"/>
    </source>
</evidence>
<name>A0A2I0JWY4_PUNGR</name>
<comment type="caution">
    <text evidence="1">The sequence shown here is derived from an EMBL/GenBank/DDBJ whole genome shotgun (WGS) entry which is preliminary data.</text>
</comment>
<proteinExistence type="predicted"/>
<dbReference type="EMBL" id="PGOL01001108">
    <property type="protein sequence ID" value="PKI60795.1"/>
    <property type="molecule type" value="Genomic_DNA"/>
</dbReference>
<dbReference type="AlphaFoldDB" id="A0A2I0JWY4"/>
<keyword evidence="2" id="KW-1185">Reference proteome</keyword>
<accession>A0A2I0JWY4</accession>
<protein>
    <submittedName>
        <fullName evidence="1">Uncharacterized protein</fullName>
    </submittedName>
</protein>
<reference evidence="1 2" key="1">
    <citation type="submission" date="2017-11" db="EMBL/GenBank/DDBJ databases">
        <title>De-novo sequencing of pomegranate (Punica granatum L.) genome.</title>
        <authorList>
            <person name="Akparov Z."/>
            <person name="Amiraslanov A."/>
            <person name="Hajiyeva S."/>
            <person name="Abbasov M."/>
            <person name="Kaur K."/>
            <person name="Hamwieh A."/>
            <person name="Solovyev V."/>
            <person name="Salamov A."/>
            <person name="Braich B."/>
            <person name="Kosarev P."/>
            <person name="Mahmoud A."/>
            <person name="Hajiyev E."/>
            <person name="Babayeva S."/>
            <person name="Izzatullayeva V."/>
            <person name="Mammadov A."/>
            <person name="Mammadov A."/>
            <person name="Sharifova S."/>
            <person name="Ojaghi J."/>
            <person name="Eynullazada K."/>
            <person name="Bayramov B."/>
            <person name="Abdulazimova A."/>
            <person name="Shahmuradov I."/>
        </authorList>
    </citation>
    <scope>NUCLEOTIDE SEQUENCE [LARGE SCALE GENOMIC DNA]</scope>
    <source>
        <strain evidence="2">cv. AG2017</strain>
        <tissue evidence="1">Leaf</tissue>
    </source>
</reference>
<gene>
    <name evidence="1" type="ORF">CRG98_018784</name>
</gene>
<dbReference type="Proteomes" id="UP000233551">
    <property type="component" value="Unassembled WGS sequence"/>
</dbReference>